<reference evidence="1" key="1">
    <citation type="journal article" date="2015" name="Nature">
        <title>Complex archaea that bridge the gap between prokaryotes and eukaryotes.</title>
        <authorList>
            <person name="Spang A."/>
            <person name="Saw J.H."/>
            <person name="Jorgensen S.L."/>
            <person name="Zaremba-Niedzwiedzka K."/>
            <person name="Martijn J."/>
            <person name="Lind A.E."/>
            <person name="van Eijk R."/>
            <person name="Schleper C."/>
            <person name="Guy L."/>
            <person name="Ettema T.J."/>
        </authorList>
    </citation>
    <scope>NUCLEOTIDE SEQUENCE</scope>
</reference>
<dbReference type="EMBL" id="LAZR01005102">
    <property type="protein sequence ID" value="KKN02834.1"/>
    <property type="molecule type" value="Genomic_DNA"/>
</dbReference>
<gene>
    <name evidence="1" type="ORF">LCGC14_1113630</name>
</gene>
<comment type="caution">
    <text evidence="1">The sequence shown here is derived from an EMBL/GenBank/DDBJ whole genome shotgun (WGS) entry which is preliminary data.</text>
</comment>
<proteinExistence type="predicted"/>
<evidence type="ECO:0000313" key="1">
    <source>
        <dbReference type="EMBL" id="KKN02834.1"/>
    </source>
</evidence>
<name>A0A0F9MAS8_9ZZZZ</name>
<sequence>MTAYHDVRDALCKLREGAYGNAGINGNGPRLLTDWTAFSLAPIFVRAIETADKRGTAAGINSLLEEETP</sequence>
<accession>A0A0F9MAS8</accession>
<protein>
    <submittedName>
        <fullName evidence="1">Uncharacterized protein</fullName>
    </submittedName>
</protein>
<dbReference type="AlphaFoldDB" id="A0A0F9MAS8"/>
<organism evidence="1">
    <name type="scientific">marine sediment metagenome</name>
    <dbReference type="NCBI Taxonomy" id="412755"/>
    <lineage>
        <taxon>unclassified sequences</taxon>
        <taxon>metagenomes</taxon>
        <taxon>ecological metagenomes</taxon>
    </lineage>
</organism>